<feature type="compositionally biased region" description="Acidic residues" evidence="10">
    <location>
        <begin position="4450"/>
        <end position="4472"/>
    </location>
</feature>
<feature type="compositionally biased region" description="Low complexity" evidence="10">
    <location>
        <begin position="5105"/>
        <end position="5115"/>
    </location>
</feature>
<dbReference type="GO" id="GO:0005654">
    <property type="term" value="C:nucleoplasm"/>
    <property type="evidence" value="ECO:0007669"/>
    <property type="project" value="UniProtKB-SubCell"/>
</dbReference>
<evidence type="ECO:0000256" key="8">
    <source>
        <dbReference type="ARBA" id="ARBA00023242"/>
    </source>
</evidence>
<evidence type="ECO:0000256" key="4">
    <source>
        <dbReference type="ARBA" id="ARBA00017143"/>
    </source>
</evidence>
<dbReference type="Pfam" id="PF07728">
    <property type="entry name" value="AAA_5"/>
    <property type="match status" value="5"/>
</dbReference>
<dbReference type="GO" id="GO:0030687">
    <property type="term" value="C:preribosome, large subunit precursor"/>
    <property type="evidence" value="ECO:0007669"/>
    <property type="project" value="TreeGrafter"/>
</dbReference>
<dbReference type="Gene3D" id="3.40.50.300">
    <property type="entry name" value="P-loop containing nucleotide triphosphate hydrolases"/>
    <property type="match status" value="4"/>
</dbReference>
<keyword evidence="13" id="KW-1185">Reference proteome</keyword>
<feature type="compositionally biased region" description="Acidic residues" evidence="10">
    <location>
        <begin position="4110"/>
        <end position="4119"/>
    </location>
</feature>
<evidence type="ECO:0000256" key="1">
    <source>
        <dbReference type="ARBA" id="ARBA00004604"/>
    </source>
</evidence>
<keyword evidence="7 9" id="KW-0143">Chaperone</keyword>
<feature type="compositionally biased region" description="Acidic residues" evidence="10">
    <location>
        <begin position="4837"/>
        <end position="4860"/>
    </location>
</feature>
<dbReference type="PANTHER" id="PTHR48103">
    <property type="entry name" value="MIDASIN-RELATED"/>
    <property type="match status" value="1"/>
</dbReference>
<feature type="compositionally biased region" description="Acidic residues" evidence="10">
    <location>
        <begin position="4485"/>
        <end position="4494"/>
    </location>
</feature>
<dbReference type="InterPro" id="IPR027417">
    <property type="entry name" value="P-loop_NTPase"/>
</dbReference>
<dbReference type="Pfam" id="PF17865">
    <property type="entry name" value="AAA_lid_5"/>
    <property type="match status" value="1"/>
</dbReference>
<dbReference type="EMBL" id="BNJQ01000034">
    <property type="protein sequence ID" value="GHP11453.1"/>
    <property type="molecule type" value="Genomic_DNA"/>
</dbReference>
<dbReference type="Proteomes" id="UP000660262">
    <property type="component" value="Unassembled WGS sequence"/>
</dbReference>
<dbReference type="FunFam" id="3.40.50.300:FF:001384">
    <property type="entry name" value="Midasin"/>
    <property type="match status" value="1"/>
</dbReference>
<dbReference type="Pfam" id="PF17867">
    <property type="entry name" value="AAA_lid_7"/>
    <property type="match status" value="2"/>
</dbReference>
<dbReference type="PANTHER" id="PTHR48103:SF2">
    <property type="entry name" value="MIDASIN"/>
    <property type="match status" value="1"/>
</dbReference>
<evidence type="ECO:0000313" key="13">
    <source>
        <dbReference type="Proteomes" id="UP000660262"/>
    </source>
</evidence>
<feature type="compositionally biased region" description="Basic and acidic residues" evidence="10">
    <location>
        <begin position="4138"/>
        <end position="4155"/>
    </location>
</feature>
<organism evidence="12 13">
    <name type="scientific">Pycnococcus provasolii</name>
    <dbReference type="NCBI Taxonomy" id="41880"/>
    <lineage>
        <taxon>Eukaryota</taxon>
        <taxon>Viridiplantae</taxon>
        <taxon>Chlorophyta</taxon>
        <taxon>Pseudoscourfieldiophyceae</taxon>
        <taxon>Pseudoscourfieldiales</taxon>
        <taxon>Pycnococcaceae</taxon>
        <taxon>Pycnococcus</taxon>
    </lineage>
</organism>
<evidence type="ECO:0000256" key="10">
    <source>
        <dbReference type="SAM" id="MobiDB-lite"/>
    </source>
</evidence>
<evidence type="ECO:0000256" key="3">
    <source>
        <dbReference type="ARBA" id="ARBA00007188"/>
    </source>
</evidence>
<dbReference type="InterPro" id="IPR040848">
    <property type="entry name" value="AAA_lid_7"/>
</dbReference>
<dbReference type="GO" id="GO:0000055">
    <property type="term" value="P:ribosomal large subunit export from nucleus"/>
    <property type="evidence" value="ECO:0007669"/>
    <property type="project" value="TreeGrafter"/>
</dbReference>
<dbReference type="GO" id="GO:0016887">
    <property type="term" value="F:ATP hydrolysis activity"/>
    <property type="evidence" value="ECO:0007669"/>
    <property type="project" value="InterPro"/>
</dbReference>
<name>A0A830HXJ4_9CHLO</name>
<evidence type="ECO:0000259" key="11">
    <source>
        <dbReference type="SMART" id="SM00382"/>
    </source>
</evidence>
<proteinExistence type="inferred from homology"/>
<feature type="compositionally biased region" description="Gly residues" evidence="10">
    <location>
        <begin position="4532"/>
        <end position="4551"/>
    </location>
</feature>
<feature type="domain" description="AAA+ ATPase" evidence="11">
    <location>
        <begin position="212"/>
        <end position="368"/>
    </location>
</feature>
<feature type="domain" description="AAA+ ATPase" evidence="11">
    <location>
        <begin position="525"/>
        <end position="797"/>
    </location>
</feature>
<feature type="compositionally biased region" description="Basic and acidic residues" evidence="10">
    <location>
        <begin position="4495"/>
        <end position="4521"/>
    </location>
</feature>
<evidence type="ECO:0000256" key="2">
    <source>
        <dbReference type="ARBA" id="ARBA00004642"/>
    </source>
</evidence>
<keyword evidence="5 9" id="KW-0547">Nucleotide-binding</keyword>
<comment type="similarity">
    <text evidence="3 9">Belongs to the midasin family.</text>
</comment>
<gene>
    <name evidence="12" type="ORF">PPROV_001018100</name>
</gene>
<feature type="compositionally biased region" description="Basic and acidic residues" evidence="10">
    <location>
        <begin position="4427"/>
        <end position="4436"/>
    </location>
</feature>
<comment type="caution">
    <text evidence="12">The sequence shown here is derived from an EMBL/GenBank/DDBJ whole genome shotgun (WGS) entry which is preliminary data.</text>
</comment>
<feature type="region of interest" description="Disordered" evidence="10">
    <location>
        <begin position="1546"/>
        <end position="1566"/>
    </location>
</feature>
<dbReference type="InterPro" id="IPR011704">
    <property type="entry name" value="ATPase_dyneun-rel_AAA"/>
</dbReference>
<feature type="compositionally biased region" description="Acidic residues" evidence="10">
    <location>
        <begin position="4372"/>
        <end position="4397"/>
    </location>
</feature>
<keyword evidence="6 9" id="KW-0067">ATP-binding</keyword>
<dbReference type="PIRSF" id="PIRSF010340">
    <property type="entry name" value="Midasin"/>
    <property type="match status" value="1"/>
</dbReference>
<evidence type="ECO:0000256" key="7">
    <source>
        <dbReference type="ARBA" id="ARBA00023186"/>
    </source>
</evidence>
<feature type="region of interest" description="Disordered" evidence="10">
    <location>
        <begin position="5099"/>
        <end position="5120"/>
    </location>
</feature>
<dbReference type="InterPro" id="IPR041190">
    <property type="entry name" value="Midasin_AAA_lid_5"/>
</dbReference>
<feature type="compositionally biased region" description="Acidic residues" evidence="10">
    <location>
        <begin position="4295"/>
        <end position="4323"/>
    </location>
</feature>
<dbReference type="FunFam" id="3.40.50.300:FF:000142">
    <property type="entry name" value="Midasin"/>
    <property type="match status" value="1"/>
</dbReference>
<evidence type="ECO:0000256" key="6">
    <source>
        <dbReference type="ARBA" id="ARBA00022840"/>
    </source>
</evidence>
<dbReference type="GO" id="GO:0005730">
    <property type="term" value="C:nucleolus"/>
    <property type="evidence" value="ECO:0007669"/>
    <property type="project" value="UniProtKB-SubCell"/>
</dbReference>
<dbReference type="GO" id="GO:0005524">
    <property type="term" value="F:ATP binding"/>
    <property type="evidence" value="ECO:0007669"/>
    <property type="project" value="UniProtKB-KW"/>
</dbReference>
<evidence type="ECO:0000313" key="12">
    <source>
        <dbReference type="EMBL" id="GHP11453.1"/>
    </source>
</evidence>
<sequence length="5257" mass="565425">MNPSTDVGKRDLPAQLRSRFTEVVAYDITDLGDLEAVGVGLLSATLPPSDLGPVTTRIAHLYLALKAAAVDGKLVHAEGAGGVGGKAIPTINLRLLCRAMEYAAGMAHACGWRRSLLDGLCMMFLTPLSSASQTVFYELVRAHLFADFAGSAELAKPPMSASSSRRSAGMMVFHGYPVHAGPNEPESDPGGFVATPSVQVHLSHLSRAISIRKYPILLQGPTSSGKTSLVSFIARQTGHTCIRINNHEHTDLAEYFGTYVAAPAVDATADGRASTLVFKEGPLVQAIRKGHWVILDELNLAPTDVLESLNRLLDDNRELYVPELNERITPHPSFLLFATQNPASLGYGGRKQLSKALRSRFLELYLSDIPDDELATIIEARCRIAPSHARKLVDVMSEVRRSRLTTSSFFAGRQQIVTPRDLIRWGSRGPVETYVQLAQDGFMVLGERLRTDVDRSDVVRCIQKVLRVELDMPTFYHSASSLSREAYGAYLAGDAAARVPPNLRGVAFTPSMQRLLALVHRCIINREPVLLVGESGCGKTTVVQILALLHWQMNDMTAHQDTPLLSINCHQHTETSDFLGGYRPQRPARTRAKLLDAIFCIDEAMARCGMPSTDDSAAMWEALREARESEDVASMRAACRACLRALADEPPSRSPKRVRVEESESKPVESDVEQCVLDRLHSAMRSLSGAEAPFEWVDGPLLAAMKSGLPLLIDEISLAGDAILERLNSVLEPERSLTVTECFYDDASDGMDSKGMEIVASDGFALFATMNPGGDFGKRELSPALRSRFTEIYVPAFVDAEELAALCRSRFGQGIPEEIREQLSCDMVRCWSASSARNGNGSTRARTSSATGAAAQHALSLRDLLAWSSFIEQMSVSMGLYEAFAHGLFLVQLDGIGLGGGGGGGGGSSLANASSNTKSAMSRLSRAQRDVYVRVLAALADVLRTSSMSSTSVRADHVLTILAEASLLPKEAILESVADLGLSGETMSGGYTPTVAVSSNALRVGQFSIQTLANEAQVSASRSSFHLAAASTAKNGMRVLRAMQLDRPVLLEGSPGVGKTALVAALAKLCERRLIRINLSEQTDIADLLGSDLPSGTSGDVVSDAGDVDTPMKDTSELHNTKSSPFEWIDGPLLQAVKEGHWCLLDELNLATQPVLEGLNSLLDHRKMLYIPELDKEFHVSEGFRLFGAQNPLHEGGGRKGLPQSFLNRFTRVYAEPLNIVDMQDILSHIHPEVPMKYIEGIVHYTTSLHHASAVARTMGREGAPWEFNLRDAMRWCEVSNSLRSPSSMTSPEEWIDHLRRTAELVYVARFRNEADKAQARVLFATAFHVDADSTVLEIASPELDVQQRRIACGGVAVERHPSSDNSDNLEDDAALISTQLLALPSMIACVKHGWMCLVTGPPSSGKTTLVRMLARLTGRSLTEVSIGPGTDVNDLLGSFEQQDPQRDLDELSDFMQRTLTSAAESVARSMERIESASSDDVHLALKRLSDAACSVASTGSSTLSAQARAQSLARACIEVDSVLEAYQEHLPAELAEQLRRIGEAVQRKATPPASEESDEGTTRPFTWVDGPVVRAMERGEWLLLDNANLCNPAVLDRLNSLLDQGAEGAILLNESGDAQRVLRMRNGFQLFLALNPRASSGSAMGGGELSRAMRNRGVEVAIASPRRIEDIARMIACSTSVPMDPRLIGALASLVAESANDKRSVIDAAHVADAAAVLLQHGVRSTGVYASIAGCSASTASKALAHIALDAIPLGTWPIRRGLRMILRRSETVPPIEAALRDFDTVIRASARVLHQLLDADNLADTTLDRDFVENMKAICPPLAAECMLMRRVSVPQASTAELLQMLCAHLRTYMQRASSADVQSRASILTKFASATVESLVDHERGTSRFSSVLAWMTPLVTSFLQDTYAASILKDKGTLESLAPSLIWPMALQRVGESSPDALTMCLLIRTIWDVHALRETMGMHAQLASSYIPAWRRSLKGSENGDHGDATLLHAALYRHANPLDEASFAAFCSTVGVRDGDGLEWLAILPEACAEVLSLVPRLVPTISQGHGSQEMVRHARIVIAELSALVSSLTASPLSAATSSVAWHAGLPAYHWARIQPRLSQLLSSGAPEGTLRAPRCLALAQSLGVATTADAPLLWRHGGRPHLSSDLAVNELEAEVRRISLSHACVCSSSVVSARNSWRDRVEYLMSDVEMRGDPPPASDIDIAWHHLDAEVRRSVVDAICLFDHSRAYVSTEVTDSNSDAFWACGEKTDPAEMTPVDSAAVPSQDSLTTVVASLRQLLCSQDVPRNSSKSMMLPASTLARPESHACALVLLAFLERRALAPQVELEADVARLAATASLATFSMQATDVARISSSADELSRFVIDNTASSLLDVAPMYQLMHLVHYAVTGNESHNEAGRHKLATMLPHISHELRYRTQVALSSRLCDAFLWRASQSMRFGSGGRARRLIAISSGISSQSSGDDEAANSGARAAQEGMLFTLLPSSAEGFDRLNGIASLLVAPSEAMLTAYVHLSVANGSIVIAELEHAIASLACLRRAMLAGGIGKTSTTFSESRAARSIARKLLYVMSHTLAIHAPTFAAGSPREQAFSCAMKLSQLASTGATGSQAELASSQLVSVCEVAVAGLCDHLTFVKFAAPMMHRAARELPSILQMIITDCTSDWKCLAPIGALSICLGVALAALSTPPAHGDPVNDLRRAAGSLRVQADFADTVEIPLDDAGADACTQPGAPGADNALARARQWKRTIKWWRHRADALESGASARREESSYRAFSTEARRLMESSLKPEFALNLMDSSRASSADAQAEALLSWCTTLEAFADSTERRYGDGLRDVAQPLLLGVREAASGARTLALDMRTRHGRGVLPEADSLLISLMSYPSVPITWQPAGIRERLDALCKEHGTQLCSAQGISEKTNPNVHSRTVQRERENMSLSVQRTVLVAAACDVQTHRQFAISEDWSVFEEVVMGFVRAWEQLQERKEEEARLASSLFQQRPSRASRFASTALDASVDLAAKLSALEPASAADAEGKVASVDDKVNELLFQRSFPDYARKTFGEFLSEDDHGGLQDAADVPRETDAALSHALETDIAGDVLRCMESCALHNDACSFLMGELGLEASNELAELVGAAGERTALPLREAFTASYDVGAVLLGAAAPYAIVRARRLERATMGGHVYRSCLLHEQYRVVQPAAAEHASASSVDVQCTPLNALEFDYLQPPLKRMRARVSQLLDEFPEHLVLQQLLKICDRLASLPINAPIKETMAGVELALGFSQTWETAAARHVSLKDELTALSAVARRWRSMELNGWPLQLRKVESECATSGLHRSVYHLLALMLPLLRTQSEGASSEGEHAVSIAEVRQALEEFLACSTIGDASERLRLLWVIFAHARTRRACLSTRKGADATQGRARQLERMVYGLIRCSMASVASVREKRKSLWRDTEKELRDFAAITRWEDRGYHAMRQHTERVTRQLHKLLMKYRESLCEAASTAPGVTRVERQAGQVWEAVANAVNVEGDESTMDDDGTVVNNFVASNAQCISMADANSPDDGGRIVSRSRQLVTSILISDGRPHAYTRLLVDLKALGDTSQQIRDTARTLASREKVHNAALKRQVLKALLTSLKNMGVGVSRNAVPPQDRSVDVWLAGADAPRIGTKGGALGALVGTEDMRAVLDAENSYRASDRAHFALIDHLRILRVMAIGEASGVYATMTTPPQPHKDLSEPEIRVLHLMAEHLAFLSRDTRRFVCEAAELGLELNQHANVLRSFVESMGRASEHVKVVDGPDVQHKLPSFDDLDIVIADPVDAKGTGWDAVNLVRMHNRLLKSVQELVDLIRAAAVSDRDCTTESGVSLQECESSIQAALAVLSVPAEELRAAISTSHVSHVATPVVTPRLANAVSAFEAPMREFALASLKWRDIPGADAVIALAIRASHAASATVLKPVTTCRADLGENASLGQLAERCVKDAQLWMQRLHKASVGTPPPATVDDDEDAAAFRIPECRAYHETRLAMVQARTFAKSLRLLLRALSSPAHVNDSVDNVRSHIASIRGLLEYSSAAFHVAMRDFLHVQAGLTDAAMCFVLLSTDTIEQGLRCESKQEDAGDDGEEADEAGGKELTGTGLGEGEGDVDVSKEITEEHQIEGLKDDEPMEEPTGGEQKKDEKGIEVADDFAADLEDVDLGDDKEMAEDDPLDEENPEDAIERQMGDLGDDGGEAVDERLWDDGDGGVSDAAKAKEAFDDSGRSVDARGQETDMVAAEEFGEKEKKDKRRRQEDKGKGSKQAPEDGGAADEEEEQEDGMDEDGGGQENDDGGDDGDAAKDRETNDAADEPPGGGGRDEDDAGVVNDPSKRDKTPGDAGGVDGTDFGELDQQGGDDEDENARAEEEDGDGATEQQPREGGEEEDGDDSPPKGDGTGAAEEEQRDKPDKEGGEEDWDMGAGPIDNDEEEGDAGADIDSKPEDEENEPHDGEDAMFAKPEDDEADEGEGEGEKDQLMAPAGEKDSDGADNHDHDNEADANALNDEGTLGGGGEAGGGMGLGGGGGSSEPRAPETGERAQQMGDRNAPTEITSTPGDTRPMSLDPEMGSGGGGGGDSGGAMMDGGSAMDGASGGQMVPLQMNASAQQNGNFDQAAPPIPTAVNPYRSLGKAMEDLQRRLNVIGESARAGSDGGNEEKAPDAMDFEFVNGEDDANDGGGGMQALGAATAEQALQQLQQATDADQEKCDDDAPAPAPFWPENGPVPSSQPQVATEAEMEDANDDADKLAATVADDDVAKLAEAAARRRLVELEDLAMKTDRREPDEEKVQPIAEAHLGLGEEDLSAPLVHMSEEELRDDGDGDNGDDNGEATEIEPLDPLEQVELRERLRQLVRARRGDDTVEDAEDAEDAEARGERLWATCESLTNASACELSERLRHLLEPTLASRLAGDYKTGKRLNMRRVVSYVASNYRKDKIWLRRTKVDKRAYQVIICVDDSRSMRETGAAPLAMEATALIAKSLTRLEVGDVGVCAFGGGDDDVAVVKRGDDGDGDDTNVSAASGVTTLHELGAPFTDTSGAHVFASLAFDRETTVADTPVVSLLRHLRATLAHARGEPLDDVHATTSPPNTTTPSMARSSGGVPVQQLVLIIGDGRFHEKQGLQRAVNELASTRGVLVAFVALDGVVEGAANASGGGGSGGGGGGDGSNSAVDSATSIVDLQSVRFQNGAVVMNRYMDTFPFPYYAVVRNISTLPEVVASLVQQWIELAASGGGSSA</sequence>
<feature type="region of interest" description="Disordered" evidence="10">
    <location>
        <begin position="4104"/>
        <end position="4620"/>
    </location>
</feature>
<accession>A0A830HXJ4</accession>
<feature type="domain" description="AAA+ ATPase" evidence="11">
    <location>
        <begin position="1393"/>
        <end position="1660"/>
    </location>
</feature>
<evidence type="ECO:0000256" key="9">
    <source>
        <dbReference type="PIRNR" id="PIRNR010340"/>
    </source>
</evidence>
<feature type="compositionally biased region" description="Basic and acidic residues" evidence="10">
    <location>
        <begin position="4240"/>
        <end position="4259"/>
    </location>
</feature>
<dbReference type="OrthoDB" id="5186at2759"/>
<dbReference type="CDD" id="cd00009">
    <property type="entry name" value="AAA"/>
    <property type="match status" value="2"/>
</dbReference>
<dbReference type="SUPFAM" id="SSF52540">
    <property type="entry name" value="P-loop containing nucleoside triphosphate hydrolases"/>
    <property type="match status" value="4"/>
</dbReference>
<dbReference type="SMART" id="SM00382">
    <property type="entry name" value="AAA"/>
    <property type="match status" value="4"/>
</dbReference>
<feature type="compositionally biased region" description="Basic and acidic residues" evidence="10">
    <location>
        <begin position="4165"/>
        <end position="4174"/>
    </location>
</feature>
<feature type="compositionally biased region" description="Acidic residues" evidence="10">
    <location>
        <begin position="4175"/>
        <end position="4207"/>
    </location>
</feature>
<evidence type="ECO:0000256" key="5">
    <source>
        <dbReference type="ARBA" id="ARBA00022741"/>
    </source>
</evidence>
<feature type="region of interest" description="Disordered" evidence="10">
    <location>
        <begin position="4837"/>
        <end position="4863"/>
    </location>
</feature>
<dbReference type="InterPro" id="IPR003593">
    <property type="entry name" value="AAA+_ATPase"/>
</dbReference>
<feature type="compositionally biased region" description="Gly residues" evidence="10">
    <location>
        <begin position="4592"/>
        <end position="4606"/>
    </location>
</feature>
<comment type="function">
    <text evidence="9">Nuclear chaperone required for maturation and nuclear export of pre-60S ribosome subunits.</text>
</comment>
<keyword evidence="8 9" id="KW-0539">Nucleus</keyword>
<dbReference type="InterPro" id="IPR012099">
    <property type="entry name" value="Midasin"/>
</dbReference>
<feature type="compositionally biased region" description="Basic and acidic residues" evidence="10">
    <location>
        <begin position="4268"/>
        <end position="4285"/>
    </location>
</feature>
<feature type="domain" description="AAA+ ATPase" evidence="11">
    <location>
        <begin position="1045"/>
        <end position="1219"/>
    </location>
</feature>
<feature type="region of interest" description="Disordered" evidence="10">
    <location>
        <begin position="4720"/>
        <end position="4753"/>
    </location>
</feature>
<dbReference type="GO" id="GO:0000027">
    <property type="term" value="P:ribosomal large subunit assembly"/>
    <property type="evidence" value="ECO:0007669"/>
    <property type="project" value="InterPro"/>
</dbReference>
<reference evidence="12" key="1">
    <citation type="submission" date="2020-10" db="EMBL/GenBank/DDBJ databases">
        <title>Unveiling of a novel bifunctional photoreceptor, Dualchrome1, isolated from a cosmopolitan green alga.</title>
        <authorList>
            <person name="Suzuki S."/>
            <person name="Kawachi M."/>
        </authorList>
    </citation>
    <scope>NUCLEOTIDE SEQUENCE</scope>
    <source>
        <strain evidence="12">NIES 2893</strain>
    </source>
</reference>
<comment type="subcellular location">
    <subcellularLocation>
        <location evidence="1">Nucleus</location>
        <location evidence="1">Nucleolus</location>
    </subcellularLocation>
    <subcellularLocation>
        <location evidence="2">Nucleus</location>
        <location evidence="2">Nucleoplasm</location>
    </subcellularLocation>
</comment>
<protein>
    <recommendedName>
        <fullName evidence="4 9">Midasin</fullName>
    </recommendedName>
</protein>